<sequence>MRTGKALGLADSTPDQVLLAHGHRLCAVYTRDDPDELARVDAAEGVDVRELYGLLAPICPAAGATVEADMAAADREFAESDAKERRKCAATPRHRPLIAPAKAVRLEDPRWPGTGMELYASGTGAGPDDGVPGQSVKGRLRPSRRPDVLPGEYGRHGAARPVARRPHGALPHPRPLRLVPRQRRETGQSAAADHGVPGTGRRARHLPQAAARTLTETRGVRASYERPQAAGYDH</sequence>
<dbReference type="RefSeq" id="WP_168011843.1">
    <property type="nucleotide sequence ID" value="NZ_JAATEP010000017.1"/>
</dbReference>
<gene>
    <name evidence="2" type="ORF">HCN51_24490</name>
</gene>
<organism evidence="2 3">
    <name type="scientific">Nonomuraea composti</name>
    <dbReference type="NCBI Taxonomy" id="2720023"/>
    <lineage>
        <taxon>Bacteria</taxon>
        <taxon>Bacillati</taxon>
        <taxon>Actinomycetota</taxon>
        <taxon>Actinomycetes</taxon>
        <taxon>Streptosporangiales</taxon>
        <taxon>Streptosporangiaceae</taxon>
        <taxon>Nonomuraea</taxon>
    </lineage>
</organism>
<evidence type="ECO:0000313" key="3">
    <source>
        <dbReference type="Proteomes" id="UP000696294"/>
    </source>
</evidence>
<evidence type="ECO:0000313" key="2">
    <source>
        <dbReference type="EMBL" id="NJP92576.1"/>
    </source>
</evidence>
<feature type="region of interest" description="Disordered" evidence="1">
    <location>
        <begin position="121"/>
        <end position="234"/>
    </location>
</feature>
<protein>
    <submittedName>
        <fullName evidence="2">Uncharacterized protein</fullName>
    </submittedName>
</protein>
<dbReference type="EMBL" id="JAATEP010000017">
    <property type="protein sequence ID" value="NJP92576.1"/>
    <property type="molecule type" value="Genomic_DNA"/>
</dbReference>
<evidence type="ECO:0000256" key="1">
    <source>
        <dbReference type="SAM" id="MobiDB-lite"/>
    </source>
</evidence>
<keyword evidence="3" id="KW-1185">Reference proteome</keyword>
<proteinExistence type="predicted"/>
<reference evidence="2 3" key="1">
    <citation type="submission" date="2020-03" db="EMBL/GenBank/DDBJ databases">
        <title>WGS of actinomycetes isolated from Thailand.</title>
        <authorList>
            <person name="Thawai C."/>
        </authorList>
    </citation>
    <scope>NUCLEOTIDE SEQUENCE [LARGE SCALE GENOMIC DNA]</scope>
    <source>
        <strain evidence="2 3">FMUSA5-5</strain>
    </source>
</reference>
<dbReference type="Proteomes" id="UP000696294">
    <property type="component" value="Unassembled WGS sequence"/>
</dbReference>
<accession>A0ABX1B566</accession>
<comment type="caution">
    <text evidence="2">The sequence shown here is derived from an EMBL/GenBank/DDBJ whole genome shotgun (WGS) entry which is preliminary data.</text>
</comment>
<name>A0ABX1B566_9ACTN</name>